<dbReference type="Proteomes" id="UP000545286">
    <property type="component" value="Unassembled WGS sequence"/>
</dbReference>
<comment type="caution">
    <text evidence="7">The sequence shown here is derived from an EMBL/GenBank/DDBJ whole genome shotgun (WGS) entry which is preliminary data.</text>
</comment>
<sequence length="187" mass="20185">MSDPFAPTPQPDPEDSARRQPYSQPGQDGQQAPFGQQPPFGQQAQFGQQAPYSQQQPGQYQGTPPQASGEPPLTADGDRLVAMFDHLLNIVAPAVGPLVLWLITRRRGPLANSEGREALNFGITAAIVYVGIGVLSLLSLFGGPLALLVSMLYPLLWVAIVVYAILGAVQANQGRPYRYPVTFRFVT</sequence>
<feature type="compositionally biased region" description="Low complexity" evidence="5">
    <location>
        <begin position="24"/>
        <end position="66"/>
    </location>
</feature>
<evidence type="ECO:0000256" key="2">
    <source>
        <dbReference type="ARBA" id="ARBA00022692"/>
    </source>
</evidence>
<evidence type="ECO:0000256" key="6">
    <source>
        <dbReference type="SAM" id="Phobius"/>
    </source>
</evidence>
<dbReference type="Pfam" id="PF09685">
    <property type="entry name" value="MamF_MmsF"/>
    <property type="match status" value="1"/>
</dbReference>
<feature type="region of interest" description="Disordered" evidence="5">
    <location>
        <begin position="1"/>
        <end position="75"/>
    </location>
</feature>
<reference evidence="7 8" key="1">
    <citation type="submission" date="2020-08" db="EMBL/GenBank/DDBJ databases">
        <title>Sequencing the genomes of 1000 actinobacteria strains.</title>
        <authorList>
            <person name="Klenk H.-P."/>
        </authorList>
    </citation>
    <scope>NUCLEOTIDE SEQUENCE [LARGE SCALE GENOMIC DNA]</scope>
    <source>
        <strain evidence="7 8">DSM 20419</strain>
    </source>
</reference>
<keyword evidence="8" id="KW-1185">Reference proteome</keyword>
<accession>A0A7W4ULU9</accession>
<proteinExistence type="predicted"/>
<feature type="transmembrane region" description="Helical" evidence="6">
    <location>
        <begin position="118"/>
        <end position="141"/>
    </location>
</feature>
<comment type="subcellular location">
    <subcellularLocation>
        <location evidence="1">Membrane</location>
        <topology evidence="1">Multi-pass membrane protein</topology>
    </subcellularLocation>
</comment>
<protein>
    <recommendedName>
        <fullName evidence="9">DUF4870 domain-containing protein</fullName>
    </recommendedName>
</protein>
<evidence type="ECO:0000313" key="7">
    <source>
        <dbReference type="EMBL" id="MBB2956845.1"/>
    </source>
</evidence>
<evidence type="ECO:0008006" key="9">
    <source>
        <dbReference type="Google" id="ProtNLM"/>
    </source>
</evidence>
<keyword evidence="4 6" id="KW-0472">Membrane</keyword>
<keyword evidence="2 6" id="KW-0812">Transmembrane</keyword>
<organism evidence="7 8">
    <name type="scientific">Pseudoclavibacter helvolus</name>
    <dbReference type="NCBI Taxonomy" id="255205"/>
    <lineage>
        <taxon>Bacteria</taxon>
        <taxon>Bacillati</taxon>
        <taxon>Actinomycetota</taxon>
        <taxon>Actinomycetes</taxon>
        <taxon>Micrococcales</taxon>
        <taxon>Microbacteriaceae</taxon>
        <taxon>Pseudoclavibacter</taxon>
    </lineage>
</organism>
<gene>
    <name evidence="7" type="ORF">FHX72_000957</name>
</gene>
<name>A0A7W4ULU9_9MICO</name>
<dbReference type="EMBL" id="JACHWJ010000001">
    <property type="protein sequence ID" value="MBB2956845.1"/>
    <property type="molecule type" value="Genomic_DNA"/>
</dbReference>
<feature type="transmembrane region" description="Helical" evidence="6">
    <location>
        <begin position="147"/>
        <end position="169"/>
    </location>
</feature>
<evidence type="ECO:0000256" key="1">
    <source>
        <dbReference type="ARBA" id="ARBA00004141"/>
    </source>
</evidence>
<evidence type="ECO:0000256" key="4">
    <source>
        <dbReference type="ARBA" id="ARBA00023136"/>
    </source>
</evidence>
<evidence type="ECO:0000256" key="5">
    <source>
        <dbReference type="SAM" id="MobiDB-lite"/>
    </source>
</evidence>
<keyword evidence="3 6" id="KW-1133">Transmembrane helix</keyword>
<dbReference type="InterPro" id="IPR019109">
    <property type="entry name" value="MamF_MmsF"/>
</dbReference>
<evidence type="ECO:0000256" key="3">
    <source>
        <dbReference type="ARBA" id="ARBA00022989"/>
    </source>
</evidence>
<feature type="compositionally biased region" description="Pro residues" evidence="5">
    <location>
        <begin position="1"/>
        <end position="11"/>
    </location>
</feature>
<feature type="transmembrane region" description="Helical" evidence="6">
    <location>
        <begin position="86"/>
        <end position="103"/>
    </location>
</feature>
<evidence type="ECO:0000313" key="8">
    <source>
        <dbReference type="Proteomes" id="UP000545286"/>
    </source>
</evidence>
<dbReference type="RefSeq" id="WP_183623312.1">
    <property type="nucleotide sequence ID" value="NZ_JACHWJ010000001.1"/>
</dbReference>
<dbReference type="AlphaFoldDB" id="A0A7W4ULU9"/>